<evidence type="ECO:0000313" key="2">
    <source>
        <dbReference type="Proteomes" id="UP000198983"/>
    </source>
</evidence>
<dbReference type="Proteomes" id="UP000198983">
    <property type="component" value="Chromosome I"/>
</dbReference>
<reference evidence="1 2" key="1">
    <citation type="submission" date="2016-10" db="EMBL/GenBank/DDBJ databases">
        <authorList>
            <person name="de Groot N.N."/>
        </authorList>
    </citation>
    <scope>NUCLEOTIDE SEQUENCE [LARGE SCALE GENOMIC DNA]</scope>
    <source>
        <strain evidence="1 2">DSM 22024</strain>
    </source>
</reference>
<dbReference type="STRING" id="117157.SAMN04489717_0939"/>
<dbReference type="EMBL" id="LT629732">
    <property type="protein sequence ID" value="SDR89558.1"/>
    <property type="molecule type" value="Genomic_DNA"/>
</dbReference>
<protein>
    <submittedName>
        <fullName evidence="1">Uncharacterized protein</fullName>
    </submittedName>
</protein>
<dbReference type="AlphaFoldDB" id="A0A1H1MS80"/>
<keyword evidence="2" id="KW-1185">Reference proteome</keyword>
<name>A0A1H1MS80_9ACTN</name>
<accession>A0A1H1MS80</accession>
<organism evidence="1 2">
    <name type="scientific">Actinopolymorpha singaporensis</name>
    <dbReference type="NCBI Taxonomy" id="117157"/>
    <lineage>
        <taxon>Bacteria</taxon>
        <taxon>Bacillati</taxon>
        <taxon>Actinomycetota</taxon>
        <taxon>Actinomycetes</taxon>
        <taxon>Propionibacteriales</taxon>
        <taxon>Actinopolymorphaceae</taxon>
        <taxon>Actinopolymorpha</taxon>
    </lineage>
</organism>
<proteinExistence type="predicted"/>
<gene>
    <name evidence="1" type="ORF">SAMN04489717_0939</name>
</gene>
<sequence>MALHSTRQPLIFVLPLLWMVLTTFKTESDARSIPIRVMPSEWTLRA</sequence>
<evidence type="ECO:0000313" key="1">
    <source>
        <dbReference type="EMBL" id="SDR89558.1"/>
    </source>
</evidence>
<dbReference type="RefSeq" id="WP_241827783.1">
    <property type="nucleotide sequence ID" value="NZ_LT629732.1"/>
</dbReference>